<gene>
    <name evidence="3" type="ORF">AArcSt2_07205</name>
</gene>
<name>A0AAE3FWN5_9EURY</name>
<reference evidence="3" key="2">
    <citation type="submission" date="2022-02" db="EMBL/GenBank/DDBJ databases">
        <authorList>
            <person name="Elcheninov A.G."/>
            <person name="Sorokin D.Y."/>
            <person name="Kublanov I.V."/>
        </authorList>
    </citation>
    <scope>NUCLEOTIDE SEQUENCE</scope>
    <source>
        <strain evidence="3">AArc-St2</strain>
    </source>
</reference>
<comment type="caution">
    <text evidence="3">The sequence shown here is derived from an EMBL/GenBank/DDBJ whole genome shotgun (WGS) entry which is preliminary data.</text>
</comment>
<protein>
    <recommendedName>
        <fullName evidence="2">DUF5658 domain-containing protein</fullName>
    </recommendedName>
</protein>
<dbReference type="RefSeq" id="WP_174652199.1">
    <property type="nucleotide sequence ID" value="NZ_JAKRVX010000002.1"/>
</dbReference>
<sequence>MTSVDSTPVDPPFHRSRQREFYSLWIAATSTYGVGDIVTTIALVDFVSELREANPLVRWAMSAYGIEGLVAIKLAAFMILIWVSLLGSRDHDRFLYYFPPIVLTLVGVFLTASNLWLLFTV</sequence>
<feature type="transmembrane region" description="Helical" evidence="1">
    <location>
        <begin position="21"/>
        <end position="44"/>
    </location>
</feature>
<reference evidence="3" key="1">
    <citation type="journal article" date="2022" name="Syst. Appl. Microbiol.">
        <title>Natronocalculus amylovorans gen. nov., sp. nov., and Natranaeroarchaeum aerophilus sp. nov., dominant culturable amylolytic natronoarchaea from hypersaline soda lakes in southwestern Siberia.</title>
        <authorList>
            <person name="Sorokin D.Y."/>
            <person name="Elcheninov A.G."/>
            <person name="Khizhniak T.V."/>
            <person name="Koenen M."/>
            <person name="Bale N.J."/>
            <person name="Damste J.S.S."/>
            <person name="Kublanov I.V."/>
        </authorList>
    </citation>
    <scope>NUCLEOTIDE SEQUENCE</scope>
    <source>
        <strain evidence="3">AArc-St2</strain>
    </source>
</reference>
<evidence type="ECO:0000259" key="2">
    <source>
        <dbReference type="Pfam" id="PF18902"/>
    </source>
</evidence>
<accession>A0AAE3FWN5</accession>
<evidence type="ECO:0000313" key="3">
    <source>
        <dbReference type="EMBL" id="MCL9816729.1"/>
    </source>
</evidence>
<keyword evidence="1" id="KW-0472">Membrane</keyword>
<feature type="domain" description="DUF5658" evidence="2">
    <location>
        <begin position="28"/>
        <end position="119"/>
    </location>
</feature>
<dbReference type="InterPro" id="IPR043717">
    <property type="entry name" value="DUF5658"/>
</dbReference>
<keyword evidence="4" id="KW-1185">Reference proteome</keyword>
<dbReference type="Proteomes" id="UP001203207">
    <property type="component" value="Unassembled WGS sequence"/>
</dbReference>
<evidence type="ECO:0000256" key="1">
    <source>
        <dbReference type="SAM" id="Phobius"/>
    </source>
</evidence>
<keyword evidence="1" id="KW-1133">Transmembrane helix</keyword>
<dbReference type="EMBL" id="JAKRVX010000002">
    <property type="protein sequence ID" value="MCL9816729.1"/>
    <property type="molecule type" value="Genomic_DNA"/>
</dbReference>
<evidence type="ECO:0000313" key="4">
    <source>
        <dbReference type="Proteomes" id="UP001203207"/>
    </source>
</evidence>
<keyword evidence="1" id="KW-0812">Transmembrane</keyword>
<feature type="transmembrane region" description="Helical" evidence="1">
    <location>
        <begin position="64"/>
        <end position="87"/>
    </location>
</feature>
<dbReference type="Pfam" id="PF18902">
    <property type="entry name" value="DUF5658"/>
    <property type="match status" value="1"/>
</dbReference>
<dbReference type="AlphaFoldDB" id="A0AAE3FWN5"/>
<proteinExistence type="predicted"/>
<organism evidence="3 4">
    <name type="scientific">Natronocalculus amylovorans</name>
    <dbReference type="NCBI Taxonomy" id="2917812"/>
    <lineage>
        <taxon>Archaea</taxon>
        <taxon>Methanobacteriati</taxon>
        <taxon>Methanobacteriota</taxon>
        <taxon>Stenosarchaea group</taxon>
        <taxon>Halobacteria</taxon>
        <taxon>Halobacteriales</taxon>
        <taxon>Haloferacaceae</taxon>
        <taxon>Natronocalculus</taxon>
    </lineage>
</organism>
<feature type="transmembrane region" description="Helical" evidence="1">
    <location>
        <begin position="94"/>
        <end position="119"/>
    </location>
</feature>